<dbReference type="SUPFAM" id="SSF49562">
    <property type="entry name" value="C2 domain (Calcium/lipid-binding domain, CaLB)"/>
    <property type="match status" value="1"/>
</dbReference>
<evidence type="ECO:0000313" key="13">
    <source>
        <dbReference type="EMBL" id="CAI0547556.1"/>
    </source>
</evidence>
<evidence type="ECO:0000256" key="9">
    <source>
        <dbReference type="ARBA" id="ARBA00023136"/>
    </source>
</evidence>
<evidence type="ECO:0000256" key="4">
    <source>
        <dbReference type="ARBA" id="ARBA00022475"/>
    </source>
</evidence>
<dbReference type="Proteomes" id="UP001154282">
    <property type="component" value="Unassembled WGS sequence"/>
</dbReference>
<dbReference type="InterPro" id="IPR035892">
    <property type="entry name" value="C2_domain_sf"/>
</dbReference>
<evidence type="ECO:0000256" key="2">
    <source>
        <dbReference type="ARBA" id="ARBA00004236"/>
    </source>
</evidence>
<dbReference type="CDD" id="cd04038">
    <property type="entry name" value="C2_ArfGAP"/>
    <property type="match status" value="1"/>
</dbReference>
<dbReference type="GO" id="GO:0005634">
    <property type="term" value="C:nucleus"/>
    <property type="evidence" value="ECO:0007669"/>
    <property type="project" value="UniProtKB-SubCell"/>
</dbReference>
<comment type="caution">
    <text evidence="13">The sequence shown here is derived from an EMBL/GenBank/DDBJ whole genome shotgun (WGS) entry which is preliminary data.</text>
</comment>
<dbReference type="EMBL" id="CAMGYJ010000010">
    <property type="protein sequence ID" value="CAI0547556.1"/>
    <property type="molecule type" value="Genomic_DNA"/>
</dbReference>
<keyword evidence="14" id="KW-1185">Reference proteome</keyword>
<keyword evidence="8" id="KW-0446">Lipid-binding</keyword>
<evidence type="ECO:0000256" key="7">
    <source>
        <dbReference type="ARBA" id="ARBA00022837"/>
    </source>
</evidence>
<reference evidence="13" key="1">
    <citation type="submission" date="2022-08" db="EMBL/GenBank/DDBJ databases">
        <authorList>
            <person name="Gutierrez-Valencia J."/>
        </authorList>
    </citation>
    <scope>NUCLEOTIDE SEQUENCE</scope>
</reference>
<accession>A0AAV0QR29</accession>
<evidence type="ECO:0000256" key="1">
    <source>
        <dbReference type="ARBA" id="ARBA00004123"/>
    </source>
</evidence>
<keyword evidence="5" id="KW-0938">Abscisic acid signaling pathway</keyword>
<evidence type="ECO:0000256" key="8">
    <source>
        <dbReference type="ARBA" id="ARBA00023121"/>
    </source>
</evidence>
<keyword evidence="7" id="KW-0106">Calcium</keyword>
<dbReference type="PROSITE" id="PS50004">
    <property type="entry name" value="C2"/>
    <property type="match status" value="1"/>
</dbReference>
<dbReference type="GO" id="GO:0009738">
    <property type="term" value="P:abscisic acid-activated signaling pathway"/>
    <property type="evidence" value="ECO:0007669"/>
    <property type="project" value="UniProtKB-KW"/>
</dbReference>
<dbReference type="InterPro" id="IPR000008">
    <property type="entry name" value="C2_dom"/>
</dbReference>
<dbReference type="Pfam" id="PF00168">
    <property type="entry name" value="C2"/>
    <property type="match status" value="1"/>
</dbReference>
<protein>
    <recommendedName>
        <fullName evidence="12">C2 domain-containing protein</fullName>
    </recommendedName>
</protein>
<dbReference type="GO" id="GO:0005886">
    <property type="term" value="C:plasma membrane"/>
    <property type="evidence" value="ECO:0007669"/>
    <property type="project" value="UniProtKB-SubCell"/>
</dbReference>
<organism evidence="13 14">
    <name type="scientific">Linum tenue</name>
    <dbReference type="NCBI Taxonomy" id="586396"/>
    <lineage>
        <taxon>Eukaryota</taxon>
        <taxon>Viridiplantae</taxon>
        <taxon>Streptophyta</taxon>
        <taxon>Embryophyta</taxon>
        <taxon>Tracheophyta</taxon>
        <taxon>Spermatophyta</taxon>
        <taxon>Magnoliopsida</taxon>
        <taxon>eudicotyledons</taxon>
        <taxon>Gunneridae</taxon>
        <taxon>Pentapetalae</taxon>
        <taxon>rosids</taxon>
        <taxon>fabids</taxon>
        <taxon>Malpighiales</taxon>
        <taxon>Linaceae</taxon>
        <taxon>Linum</taxon>
    </lineage>
</organism>
<evidence type="ECO:0000256" key="10">
    <source>
        <dbReference type="ARBA" id="ARBA00023242"/>
    </source>
</evidence>
<evidence type="ECO:0000313" key="14">
    <source>
        <dbReference type="Proteomes" id="UP001154282"/>
    </source>
</evidence>
<name>A0AAV0QR29_9ROSI</name>
<keyword evidence="4" id="KW-1003">Cell membrane</keyword>
<dbReference type="InterPro" id="IPR044562">
    <property type="entry name" value="CAR1-11"/>
</dbReference>
<evidence type="ECO:0000256" key="3">
    <source>
        <dbReference type="ARBA" id="ARBA00022468"/>
    </source>
</evidence>
<dbReference type="Gene3D" id="2.60.40.150">
    <property type="entry name" value="C2 domain"/>
    <property type="match status" value="1"/>
</dbReference>
<evidence type="ECO:0000259" key="12">
    <source>
        <dbReference type="PROSITE" id="PS50004"/>
    </source>
</evidence>
<dbReference type="SMART" id="SM00239">
    <property type="entry name" value="C2"/>
    <property type="match status" value="1"/>
</dbReference>
<sequence>TAQQLPTPLPPRNTNNSIWAFLIPPSHQSEKSEMENVMGLLRIKVLRGINLAIRDVRSSDPYVIVKMGKQKLKTRVVKKNVNPEWNETLTLSVSDPALPVKIEVFDRDMFRDDRMGDAELDIGPFVEAVRMNLQGVSSGTMISKMQPSRKNCLSEESSVAWVNDEVVQHIFLRLRNVECGEIELELRWIHVPGARGLWL</sequence>
<evidence type="ECO:0000256" key="5">
    <source>
        <dbReference type="ARBA" id="ARBA00022682"/>
    </source>
</evidence>
<comment type="similarity">
    <text evidence="11">Belongs to the plant CAR protein family.</text>
</comment>
<feature type="domain" description="C2" evidence="12">
    <location>
        <begin position="22"/>
        <end position="135"/>
    </location>
</feature>
<dbReference type="GO" id="GO:0008289">
    <property type="term" value="F:lipid binding"/>
    <property type="evidence" value="ECO:0007669"/>
    <property type="project" value="UniProtKB-KW"/>
</dbReference>
<evidence type="ECO:0000256" key="11">
    <source>
        <dbReference type="ARBA" id="ARBA00024037"/>
    </source>
</evidence>
<dbReference type="PANTHER" id="PTHR45933">
    <property type="entry name" value="PROTEIN C2-DOMAIN ABA-RELATED 4"/>
    <property type="match status" value="1"/>
</dbReference>
<dbReference type="AlphaFoldDB" id="A0AAV0QR29"/>
<dbReference type="GO" id="GO:0005096">
    <property type="term" value="F:GTPase activator activity"/>
    <property type="evidence" value="ECO:0007669"/>
    <property type="project" value="UniProtKB-KW"/>
</dbReference>
<keyword evidence="9" id="KW-0472">Membrane</keyword>
<dbReference type="GO" id="GO:0046872">
    <property type="term" value="F:metal ion binding"/>
    <property type="evidence" value="ECO:0007669"/>
    <property type="project" value="UniProtKB-KW"/>
</dbReference>
<keyword evidence="10" id="KW-0539">Nucleus</keyword>
<keyword evidence="6" id="KW-0479">Metal-binding</keyword>
<keyword evidence="3" id="KW-0343">GTPase activation</keyword>
<gene>
    <name evidence="13" type="ORF">LITE_LOCUS44418</name>
</gene>
<dbReference type="PANTHER" id="PTHR45933:SF11">
    <property type="entry name" value="PROTEIN C2-DOMAIN ABA-RELATED 1"/>
    <property type="match status" value="1"/>
</dbReference>
<comment type="subcellular location">
    <subcellularLocation>
        <location evidence="2">Cell membrane</location>
    </subcellularLocation>
    <subcellularLocation>
        <location evidence="1">Nucleus</location>
    </subcellularLocation>
</comment>
<evidence type="ECO:0000256" key="6">
    <source>
        <dbReference type="ARBA" id="ARBA00022723"/>
    </source>
</evidence>
<proteinExistence type="inferred from homology"/>
<feature type="non-terminal residue" evidence="13">
    <location>
        <position position="1"/>
    </location>
</feature>